<keyword evidence="2" id="KW-1185">Reference proteome</keyword>
<sequence length="97" mass="11144">MVSITEDDDVHLLDVDDVDILKIVTTEGNSLNVEDDVWIAVVARLGMRLIDEQLVWGYVQPESNQLLMNLKSTCTRLTMLQCDIQNKKPIYFLLHQL</sequence>
<dbReference type="Proteomes" id="UP001396334">
    <property type="component" value="Unassembled WGS sequence"/>
</dbReference>
<protein>
    <submittedName>
        <fullName evidence="1">Uncharacterized protein</fullName>
    </submittedName>
</protein>
<evidence type="ECO:0000313" key="2">
    <source>
        <dbReference type="Proteomes" id="UP001396334"/>
    </source>
</evidence>
<evidence type="ECO:0000313" key="1">
    <source>
        <dbReference type="EMBL" id="KAK9046211.1"/>
    </source>
</evidence>
<dbReference type="EMBL" id="JBBPBN010000001">
    <property type="protein sequence ID" value="KAK9046211.1"/>
    <property type="molecule type" value="Genomic_DNA"/>
</dbReference>
<proteinExistence type="predicted"/>
<organism evidence="1 2">
    <name type="scientific">Hibiscus sabdariffa</name>
    <name type="common">roselle</name>
    <dbReference type="NCBI Taxonomy" id="183260"/>
    <lineage>
        <taxon>Eukaryota</taxon>
        <taxon>Viridiplantae</taxon>
        <taxon>Streptophyta</taxon>
        <taxon>Embryophyta</taxon>
        <taxon>Tracheophyta</taxon>
        <taxon>Spermatophyta</taxon>
        <taxon>Magnoliopsida</taxon>
        <taxon>eudicotyledons</taxon>
        <taxon>Gunneridae</taxon>
        <taxon>Pentapetalae</taxon>
        <taxon>rosids</taxon>
        <taxon>malvids</taxon>
        <taxon>Malvales</taxon>
        <taxon>Malvaceae</taxon>
        <taxon>Malvoideae</taxon>
        <taxon>Hibiscus</taxon>
    </lineage>
</organism>
<comment type="caution">
    <text evidence="1">The sequence shown here is derived from an EMBL/GenBank/DDBJ whole genome shotgun (WGS) entry which is preliminary data.</text>
</comment>
<gene>
    <name evidence="1" type="ORF">V6N11_052106</name>
</gene>
<name>A0ABR2U916_9ROSI</name>
<accession>A0ABR2U916</accession>
<reference evidence="1 2" key="1">
    <citation type="journal article" date="2024" name="G3 (Bethesda)">
        <title>Genome assembly of Hibiscus sabdariffa L. provides insights into metabolisms of medicinal natural products.</title>
        <authorList>
            <person name="Kim T."/>
        </authorList>
    </citation>
    <scope>NUCLEOTIDE SEQUENCE [LARGE SCALE GENOMIC DNA]</scope>
    <source>
        <strain evidence="1">TK-2024</strain>
        <tissue evidence="1">Old leaves</tissue>
    </source>
</reference>